<dbReference type="Proteomes" id="UP001172386">
    <property type="component" value="Unassembled WGS sequence"/>
</dbReference>
<comment type="caution">
    <text evidence="1">The sequence shown here is derived from an EMBL/GenBank/DDBJ whole genome shotgun (WGS) entry which is preliminary data.</text>
</comment>
<reference evidence="1" key="1">
    <citation type="submission" date="2022-10" db="EMBL/GenBank/DDBJ databases">
        <title>Culturing micro-colonial fungi from biological soil crusts in the Mojave desert and describing Neophaeococcomyces mojavensis, and introducing the new genera and species Taxawa tesnikishii.</title>
        <authorList>
            <person name="Kurbessoian T."/>
            <person name="Stajich J.E."/>
        </authorList>
    </citation>
    <scope>NUCLEOTIDE SEQUENCE</scope>
    <source>
        <strain evidence="1">JES_112</strain>
    </source>
</reference>
<sequence>MSKFAVPAAGIQLQHDEPDSKDPPQILRLNLAENITKDLLNAVRSNGQARIKLGKRPAITFGTRTVSLNHGTDKFPAEIFRGPLDGSGPVYFSGKLSHTLEVQQAKEATAGVDQALATLKQNLKASQEDRAAGGTGLISNKLLGHQHRPSPLSSGFLTSRPSSPFLSGLSPRVGPTSAPLQTGPTSKEKIRLDAIRIPLIHLLAIEPWSPDALAQKVRVKRSDCDKVLEKVARDVKGGKKELKDKIYKDLDVWKFSYQSQQDRQAAIDHAVSAYDRMRIEKTDQLWQMLLAKEDRNKGTYLSRLNFDKPLAAGNLTPKINERSTDGSIEGKSMASDQSSKKGKGPATKLTDDLPKTKSSAETKVKTAALKDKVKTLAVTEGANKLKATKQDTKFKSSERIEDSDEEADAGRPVIASKHPIKRKEPVVEKPVRSEKASSASSKPPLHKPHLSGSSGGGTDVDHGRLTPSSAMARTRGGADTSKAQAGNASRPRNGSSPVKPSPLGSSPPTNSRDVDSTSNSSKGTSQSSAPSSPPSSTELSNTKTKNYSPVAAERKLEKHSNGPNKRKAESSADQPPSKRQHINSSGNKDRVNGDAPKVPKRDSPDSDTISTSEKSAITKQHVENEARQFKKYWDRYKDLHDRLEKQPDSQRDSTDIEKLWKMHLRLKEMKEQIWRDWDKLEKLEPK</sequence>
<name>A0ACC3AL88_9EURO</name>
<keyword evidence="2" id="KW-1185">Reference proteome</keyword>
<evidence type="ECO:0000313" key="2">
    <source>
        <dbReference type="Proteomes" id="UP001172386"/>
    </source>
</evidence>
<proteinExistence type="predicted"/>
<gene>
    <name evidence="1" type="ORF">H2198_000088</name>
</gene>
<protein>
    <submittedName>
        <fullName evidence="1">Uncharacterized protein</fullName>
    </submittedName>
</protein>
<organism evidence="1 2">
    <name type="scientific">Neophaeococcomyces mojaviensis</name>
    <dbReference type="NCBI Taxonomy" id="3383035"/>
    <lineage>
        <taxon>Eukaryota</taxon>
        <taxon>Fungi</taxon>
        <taxon>Dikarya</taxon>
        <taxon>Ascomycota</taxon>
        <taxon>Pezizomycotina</taxon>
        <taxon>Eurotiomycetes</taxon>
        <taxon>Chaetothyriomycetidae</taxon>
        <taxon>Chaetothyriales</taxon>
        <taxon>Chaetothyriales incertae sedis</taxon>
        <taxon>Neophaeococcomyces</taxon>
    </lineage>
</organism>
<accession>A0ACC3AL88</accession>
<evidence type="ECO:0000313" key="1">
    <source>
        <dbReference type="EMBL" id="KAJ9664742.1"/>
    </source>
</evidence>
<dbReference type="EMBL" id="JAPDRQ010000001">
    <property type="protein sequence ID" value="KAJ9664742.1"/>
    <property type="molecule type" value="Genomic_DNA"/>
</dbReference>